<evidence type="ECO:0000313" key="2">
    <source>
        <dbReference type="Proteomes" id="UP000053097"/>
    </source>
</evidence>
<reference evidence="1 2" key="1">
    <citation type="journal article" date="2014" name="Curr. Biol.">
        <title>The genome of the clonal raider ant Cerapachys biroi.</title>
        <authorList>
            <person name="Oxley P.R."/>
            <person name="Ji L."/>
            <person name="Fetter-Pruneda I."/>
            <person name="McKenzie S.K."/>
            <person name="Li C."/>
            <person name="Hu H."/>
            <person name="Zhang G."/>
            <person name="Kronauer D.J."/>
        </authorList>
    </citation>
    <scope>NUCLEOTIDE SEQUENCE [LARGE SCALE GENOMIC DNA]</scope>
</reference>
<keyword evidence="2" id="KW-1185">Reference proteome</keyword>
<gene>
    <name evidence="1" type="ORF">X777_01897</name>
</gene>
<sequence length="70" mass="8192">MPKSALNGLSGCSKTTHFFLVKYDGYGFVRISGDFHAYLRNVLIRELEEMRDDTTDSSEMLPERLKYERR</sequence>
<name>A0A026WR58_OOCBI</name>
<evidence type="ECO:0000313" key="1">
    <source>
        <dbReference type="EMBL" id="EZA58126.1"/>
    </source>
</evidence>
<accession>A0A026WR58</accession>
<organism evidence="1 2">
    <name type="scientific">Ooceraea biroi</name>
    <name type="common">Clonal raider ant</name>
    <name type="synonym">Cerapachys biroi</name>
    <dbReference type="NCBI Taxonomy" id="2015173"/>
    <lineage>
        <taxon>Eukaryota</taxon>
        <taxon>Metazoa</taxon>
        <taxon>Ecdysozoa</taxon>
        <taxon>Arthropoda</taxon>
        <taxon>Hexapoda</taxon>
        <taxon>Insecta</taxon>
        <taxon>Pterygota</taxon>
        <taxon>Neoptera</taxon>
        <taxon>Endopterygota</taxon>
        <taxon>Hymenoptera</taxon>
        <taxon>Apocrita</taxon>
        <taxon>Aculeata</taxon>
        <taxon>Formicoidea</taxon>
        <taxon>Formicidae</taxon>
        <taxon>Dorylinae</taxon>
        <taxon>Ooceraea</taxon>
    </lineage>
</organism>
<proteinExistence type="predicted"/>
<dbReference type="EMBL" id="KK107133">
    <property type="protein sequence ID" value="EZA58126.1"/>
    <property type="molecule type" value="Genomic_DNA"/>
</dbReference>
<dbReference type="Proteomes" id="UP000053097">
    <property type="component" value="Unassembled WGS sequence"/>
</dbReference>
<protein>
    <submittedName>
        <fullName evidence="1">Uncharacterized protein</fullName>
    </submittedName>
</protein>
<dbReference type="AlphaFoldDB" id="A0A026WR58"/>